<evidence type="ECO:0000256" key="5">
    <source>
        <dbReference type="ARBA" id="ARBA00022763"/>
    </source>
</evidence>
<keyword evidence="11" id="KW-0234">DNA repair</keyword>
<keyword evidence="6" id="KW-0378">Hydrolase</keyword>
<dbReference type="Gene3D" id="1.10.1600.10">
    <property type="match status" value="1"/>
</dbReference>
<evidence type="ECO:0000256" key="13">
    <source>
        <dbReference type="ARBA" id="ARBA00047995"/>
    </source>
</evidence>
<dbReference type="EMBL" id="KB296161">
    <property type="protein sequence ID" value="ELU12174.1"/>
    <property type="molecule type" value="Genomic_DNA"/>
</dbReference>
<keyword evidence="12" id="KW-0539">Nucleus</keyword>
<dbReference type="CDD" id="cd00788">
    <property type="entry name" value="KU70"/>
    <property type="match status" value="1"/>
</dbReference>
<reference evidence="16" key="3">
    <citation type="submission" date="2015-06" db="UniProtKB">
        <authorList>
            <consortium name="EnsemblMetazoa"/>
        </authorList>
    </citation>
    <scope>IDENTIFICATION</scope>
</reference>
<accession>R7V0Z7</accession>
<dbReference type="FunCoup" id="R7V0Z7">
    <property type="interactions" value="1686"/>
</dbReference>
<dbReference type="EC" id="3.6.4.12" evidence="3"/>
<dbReference type="EnsemblMetazoa" id="CapteT158558">
    <property type="protein sequence ID" value="CapteP158558"/>
    <property type="gene ID" value="CapteG158558"/>
</dbReference>
<dbReference type="FunFam" id="4.10.970.10:FF:000001">
    <property type="entry name" value="X-ray repair cross-complementing protein 6 isoform X1"/>
    <property type="match status" value="1"/>
</dbReference>
<dbReference type="GO" id="GO:0043564">
    <property type="term" value="C:Ku70:Ku80 complex"/>
    <property type="evidence" value="ECO:0007669"/>
    <property type="project" value="InterPro"/>
</dbReference>
<dbReference type="GO" id="GO:0016787">
    <property type="term" value="F:hydrolase activity"/>
    <property type="evidence" value="ECO:0007669"/>
    <property type="project" value="UniProtKB-KW"/>
</dbReference>
<comment type="catalytic activity">
    <reaction evidence="13">
        <text>ATP + H2O = ADP + phosphate + H(+)</text>
        <dbReference type="Rhea" id="RHEA:13065"/>
        <dbReference type="ChEBI" id="CHEBI:15377"/>
        <dbReference type="ChEBI" id="CHEBI:15378"/>
        <dbReference type="ChEBI" id="CHEBI:30616"/>
        <dbReference type="ChEBI" id="CHEBI:43474"/>
        <dbReference type="ChEBI" id="CHEBI:456216"/>
        <dbReference type="EC" id="3.6.4.12"/>
    </reaction>
</comment>
<dbReference type="Gene3D" id="2.40.290.10">
    <property type="match status" value="1"/>
</dbReference>
<evidence type="ECO:0000256" key="6">
    <source>
        <dbReference type="ARBA" id="ARBA00022801"/>
    </source>
</evidence>
<evidence type="ECO:0000256" key="2">
    <source>
        <dbReference type="ARBA" id="ARBA00005240"/>
    </source>
</evidence>
<keyword evidence="8" id="KW-0067">ATP-binding</keyword>
<reference evidence="17" key="1">
    <citation type="submission" date="2012-12" db="EMBL/GenBank/DDBJ databases">
        <authorList>
            <person name="Hellsten U."/>
            <person name="Grimwood J."/>
            <person name="Chapman J.A."/>
            <person name="Shapiro H."/>
            <person name="Aerts A."/>
            <person name="Otillar R.P."/>
            <person name="Terry A.Y."/>
            <person name="Boore J.L."/>
            <person name="Simakov O."/>
            <person name="Marletaz F."/>
            <person name="Cho S.-J."/>
            <person name="Edsinger-Gonzales E."/>
            <person name="Havlak P."/>
            <person name="Kuo D.-H."/>
            <person name="Larsson T."/>
            <person name="Lv J."/>
            <person name="Arendt D."/>
            <person name="Savage R."/>
            <person name="Osoegawa K."/>
            <person name="de Jong P."/>
            <person name="Lindberg D.R."/>
            <person name="Seaver E.C."/>
            <person name="Weisblat D.A."/>
            <person name="Putnam N.H."/>
            <person name="Grigoriev I.V."/>
            <person name="Rokhsar D.S."/>
        </authorList>
    </citation>
    <scope>NUCLEOTIDE SEQUENCE</scope>
    <source>
        <strain evidence="17">I ESC-2004</strain>
    </source>
</reference>
<dbReference type="InterPro" id="IPR005161">
    <property type="entry name" value="Ku_N"/>
</dbReference>
<dbReference type="Gene3D" id="4.10.970.10">
    <property type="entry name" value="Ku70, bridge and pillars"/>
    <property type="match status" value="1"/>
</dbReference>
<evidence type="ECO:0000256" key="12">
    <source>
        <dbReference type="ARBA" id="ARBA00023242"/>
    </source>
</evidence>
<dbReference type="Gene3D" id="1.10.720.30">
    <property type="entry name" value="SAP domain"/>
    <property type="match status" value="1"/>
</dbReference>
<keyword evidence="7" id="KW-0347">Helicase</keyword>
<dbReference type="Pfam" id="PF03730">
    <property type="entry name" value="Ku_C"/>
    <property type="match status" value="1"/>
</dbReference>
<comment type="subcellular location">
    <subcellularLocation>
        <location evidence="1">Nucleus</location>
    </subcellularLocation>
</comment>
<keyword evidence="17" id="KW-1185">Reference proteome</keyword>
<proteinExistence type="inferred from homology"/>
<evidence type="ECO:0000313" key="16">
    <source>
        <dbReference type="EnsemblMetazoa" id="CapteP158558"/>
    </source>
</evidence>
<name>R7V0Z7_CAPTE</name>
<comment type="similarity">
    <text evidence="2">Belongs to the ku70 family.</text>
</comment>
<evidence type="ECO:0000256" key="4">
    <source>
        <dbReference type="ARBA" id="ARBA00022741"/>
    </source>
</evidence>
<evidence type="ECO:0000256" key="3">
    <source>
        <dbReference type="ARBA" id="ARBA00012551"/>
    </source>
</evidence>
<evidence type="ECO:0000256" key="11">
    <source>
        <dbReference type="ARBA" id="ARBA00023204"/>
    </source>
</evidence>
<dbReference type="STRING" id="283909.R7V0Z7"/>
<dbReference type="SUPFAM" id="SSF53300">
    <property type="entry name" value="vWA-like"/>
    <property type="match status" value="1"/>
</dbReference>
<dbReference type="AlphaFoldDB" id="R7V0Z7"/>
<dbReference type="Pfam" id="PF03731">
    <property type="entry name" value="Ku_N"/>
    <property type="match status" value="1"/>
</dbReference>
<dbReference type="GO" id="GO:0003690">
    <property type="term" value="F:double-stranded DNA binding"/>
    <property type="evidence" value="ECO:0007669"/>
    <property type="project" value="TreeGrafter"/>
</dbReference>
<dbReference type="Proteomes" id="UP000014760">
    <property type="component" value="Unassembled WGS sequence"/>
</dbReference>
<dbReference type="SUPFAM" id="SSF100939">
    <property type="entry name" value="SPOC domain-like"/>
    <property type="match status" value="1"/>
</dbReference>
<dbReference type="FunFam" id="3.40.50.410:FF:000080">
    <property type="entry name" value="X-ray repair-complementing defective repair in Chinese hamster cells 6"/>
    <property type="match status" value="1"/>
</dbReference>
<evidence type="ECO:0000313" key="17">
    <source>
        <dbReference type="Proteomes" id="UP000014760"/>
    </source>
</evidence>
<dbReference type="InterPro" id="IPR016194">
    <property type="entry name" value="SPOC-like_C_dom_sf"/>
</dbReference>
<dbReference type="SMART" id="SM00559">
    <property type="entry name" value="Ku78"/>
    <property type="match status" value="1"/>
</dbReference>
<organism evidence="15">
    <name type="scientific">Capitella teleta</name>
    <name type="common">Polychaete worm</name>
    <dbReference type="NCBI Taxonomy" id="283909"/>
    <lineage>
        <taxon>Eukaryota</taxon>
        <taxon>Metazoa</taxon>
        <taxon>Spiralia</taxon>
        <taxon>Lophotrochozoa</taxon>
        <taxon>Annelida</taxon>
        <taxon>Polychaeta</taxon>
        <taxon>Sedentaria</taxon>
        <taxon>Scolecida</taxon>
        <taxon>Capitellidae</taxon>
        <taxon>Capitella</taxon>
    </lineage>
</organism>
<dbReference type="GO" id="GO:0003684">
    <property type="term" value="F:damaged DNA binding"/>
    <property type="evidence" value="ECO:0007669"/>
    <property type="project" value="InterPro"/>
</dbReference>
<evidence type="ECO:0000256" key="8">
    <source>
        <dbReference type="ARBA" id="ARBA00022840"/>
    </source>
</evidence>
<evidence type="ECO:0000256" key="10">
    <source>
        <dbReference type="ARBA" id="ARBA00023172"/>
    </source>
</evidence>
<reference evidence="15 17" key="2">
    <citation type="journal article" date="2013" name="Nature">
        <title>Insights into bilaterian evolution from three spiralian genomes.</title>
        <authorList>
            <person name="Simakov O."/>
            <person name="Marletaz F."/>
            <person name="Cho S.J."/>
            <person name="Edsinger-Gonzales E."/>
            <person name="Havlak P."/>
            <person name="Hellsten U."/>
            <person name="Kuo D.H."/>
            <person name="Larsson T."/>
            <person name="Lv J."/>
            <person name="Arendt D."/>
            <person name="Savage R."/>
            <person name="Osoegawa K."/>
            <person name="de Jong P."/>
            <person name="Grimwood J."/>
            <person name="Chapman J.A."/>
            <person name="Shapiro H."/>
            <person name="Aerts A."/>
            <person name="Otillar R.P."/>
            <person name="Terry A.Y."/>
            <person name="Boore J.L."/>
            <person name="Grigoriev I.V."/>
            <person name="Lindberg D.R."/>
            <person name="Seaver E.C."/>
            <person name="Weisblat D.A."/>
            <person name="Putnam N.H."/>
            <person name="Rokhsar D.S."/>
        </authorList>
    </citation>
    <scope>NUCLEOTIDE SEQUENCE</scope>
    <source>
        <strain evidence="15 17">I ESC-2004</strain>
    </source>
</reference>
<dbReference type="CDD" id="cd01458">
    <property type="entry name" value="vWA_ku"/>
    <property type="match status" value="1"/>
</dbReference>
<keyword evidence="9" id="KW-0238">DNA-binding</keyword>
<evidence type="ECO:0000313" key="15">
    <source>
        <dbReference type="EMBL" id="ELU12174.1"/>
    </source>
</evidence>
<dbReference type="FunFam" id="2.40.290.10:FF:000001">
    <property type="entry name" value="X-ray repair cross complementing 6"/>
    <property type="match status" value="1"/>
</dbReference>
<gene>
    <name evidence="15" type="ORF">CAPTEDRAFT_158558</name>
</gene>
<keyword evidence="10" id="KW-0233">DNA recombination</keyword>
<dbReference type="Pfam" id="PF02735">
    <property type="entry name" value="Ku"/>
    <property type="match status" value="1"/>
</dbReference>
<dbReference type="Gene3D" id="3.40.50.410">
    <property type="entry name" value="von Willebrand factor, type A domain"/>
    <property type="match status" value="1"/>
</dbReference>
<keyword evidence="4" id="KW-0547">Nucleotide-binding</keyword>
<dbReference type="SUPFAM" id="SSF68906">
    <property type="entry name" value="SAP domain"/>
    <property type="match status" value="1"/>
</dbReference>
<protein>
    <recommendedName>
        <fullName evidence="3">DNA helicase</fullName>
        <ecNumber evidence="3">3.6.4.12</ecNumber>
    </recommendedName>
</protein>
<dbReference type="HOGENOM" id="CLU_014815_2_0_1"/>
<dbReference type="GO" id="GO:0003678">
    <property type="term" value="F:DNA helicase activity"/>
    <property type="evidence" value="ECO:0007669"/>
    <property type="project" value="UniProtKB-EC"/>
</dbReference>
<dbReference type="NCBIfam" id="TIGR00578">
    <property type="entry name" value="ku70"/>
    <property type="match status" value="1"/>
</dbReference>
<dbReference type="PIRSF" id="PIRSF003033">
    <property type="entry name" value="Ku70"/>
    <property type="match status" value="1"/>
</dbReference>
<dbReference type="PANTHER" id="PTHR12604">
    <property type="entry name" value="KU AUTOANTIGEN DNA HELICASE"/>
    <property type="match status" value="1"/>
</dbReference>
<dbReference type="InterPro" id="IPR006165">
    <property type="entry name" value="Ku70"/>
</dbReference>
<dbReference type="GO" id="GO:0005524">
    <property type="term" value="F:ATP binding"/>
    <property type="evidence" value="ECO:0007669"/>
    <property type="project" value="UniProtKB-KW"/>
</dbReference>
<dbReference type="InterPro" id="IPR027388">
    <property type="entry name" value="Ku70_bridge/pillars_dom_sf"/>
</dbReference>
<dbReference type="PANTHER" id="PTHR12604:SF2">
    <property type="entry name" value="X-RAY REPAIR CROSS-COMPLEMENTING PROTEIN 6"/>
    <property type="match status" value="1"/>
</dbReference>
<evidence type="ECO:0000256" key="9">
    <source>
        <dbReference type="ARBA" id="ARBA00023125"/>
    </source>
</evidence>
<evidence type="ECO:0000259" key="14">
    <source>
        <dbReference type="SMART" id="SM00559"/>
    </source>
</evidence>
<evidence type="ECO:0000256" key="1">
    <source>
        <dbReference type="ARBA" id="ARBA00004123"/>
    </source>
</evidence>
<dbReference type="GO" id="GO:0042162">
    <property type="term" value="F:telomeric DNA binding"/>
    <property type="evidence" value="ECO:0007669"/>
    <property type="project" value="InterPro"/>
</dbReference>
<dbReference type="OMA" id="FWANVKH"/>
<dbReference type="GO" id="GO:0006310">
    <property type="term" value="P:DNA recombination"/>
    <property type="evidence" value="ECO:0007669"/>
    <property type="project" value="UniProtKB-KW"/>
</dbReference>
<dbReference type="InterPro" id="IPR006164">
    <property type="entry name" value="DNA_bd_Ku70/Ku80"/>
</dbReference>
<dbReference type="InterPro" id="IPR005160">
    <property type="entry name" value="Ku_C"/>
</dbReference>
<dbReference type="InterPro" id="IPR047087">
    <property type="entry name" value="KU70_core_dom"/>
</dbReference>
<dbReference type="EMBL" id="AMQN01000816">
    <property type="status" value="NOT_ANNOTATED_CDS"/>
    <property type="molecule type" value="Genomic_DNA"/>
</dbReference>
<dbReference type="OrthoDB" id="3249161at2759"/>
<dbReference type="GO" id="GO:0006303">
    <property type="term" value="P:double-strand break repair via nonhomologous end joining"/>
    <property type="evidence" value="ECO:0007669"/>
    <property type="project" value="InterPro"/>
</dbReference>
<keyword evidence="5" id="KW-0227">DNA damage</keyword>
<evidence type="ECO:0000256" key="7">
    <source>
        <dbReference type="ARBA" id="ARBA00022806"/>
    </source>
</evidence>
<dbReference type="GO" id="GO:0000723">
    <property type="term" value="P:telomere maintenance"/>
    <property type="evidence" value="ECO:0007669"/>
    <property type="project" value="InterPro"/>
</dbReference>
<dbReference type="InterPro" id="IPR036465">
    <property type="entry name" value="vWFA_dom_sf"/>
</dbReference>
<sequence length="553" mass="62735">MFEKGDEEHSPFELCIKCAKSVIQSKIISSNKDLMAVIFYATTKEKNQGDFKNCYIVQNLDQPGADQVLQLENFLTDDPDNFAADYGHSNTFSLSDALWLCSSVFSNCTQKLGFKRIMLFTNNDCPHENQLKKQTIAKVEDLHHSGISIELMHMNKPGGEIFNYDAFYKDVLIVDDDESVHIADPAARFEELLSRVRIKEYKKRTLSRVSFSFGGALEMAVGVYNLVRTCTKPPAVKLYKKTNEEVKTVTQTFLRDTAEVLMPQDMKKMQTYATKQICFEPEEITQIKKFDDPGVKLLGFKPKSSLKKMHHVRPAQFLYPDETQIKGSTTLFTALLKKCLQRDVVAICRFTARQNQPPRIVALVPQEEELDEHQVQVAPPGFHVIFMPYADDFRNLKFEEGVPRASTEQIDKAKSIVKKLRFTFSPEGMENPSLQQHYVNVEAMALDRDQPDDINDSASPDDEMIDKRAGKMISEFSEMVFPEGYVPGAKRKAPAAARVKPDLTELNMEEEARAGRLMKLTVPILKEFVKTNRIPCAGTKKADLVQAVTDHFA</sequence>
<feature type="domain" description="Ku" evidence="14">
    <location>
        <begin position="258"/>
        <end position="404"/>
    </location>
</feature>
<dbReference type="InterPro" id="IPR036361">
    <property type="entry name" value="SAP_dom_sf"/>
</dbReference>